<reference evidence="1" key="1">
    <citation type="submission" date="2020-09" db="EMBL/GenBank/DDBJ databases">
        <title>A novel bacterium of genus Paenibacillus, isolated from South China Sea.</title>
        <authorList>
            <person name="Huang H."/>
            <person name="Mo K."/>
            <person name="Hu Y."/>
        </authorList>
    </citation>
    <scope>NUCLEOTIDE SEQUENCE</scope>
    <source>
        <strain evidence="1">IB182493</strain>
    </source>
</reference>
<proteinExistence type="predicted"/>
<dbReference type="Proteomes" id="UP000632125">
    <property type="component" value="Unassembled WGS sequence"/>
</dbReference>
<protein>
    <submittedName>
        <fullName evidence="1">Uncharacterized protein</fullName>
    </submittedName>
</protein>
<evidence type="ECO:0000313" key="1">
    <source>
        <dbReference type="EMBL" id="MBD2872369.1"/>
    </source>
</evidence>
<gene>
    <name evidence="1" type="ORF">IDH41_27680</name>
</gene>
<accession>A0A927CQM2</accession>
<dbReference type="EMBL" id="JACXIY010000045">
    <property type="protein sequence ID" value="MBD2872369.1"/>
    <property type="molecule type" value="Genomic_DNA"/>
</dbReference>
<dbReference type="AlphaFoldDB" id="A0A927CQM2"/>
<organism evidence="1 2">
    <name type="scientific">Paenibacillus arenilitoris</name>
    <dbReference type="NCBI Taxonomy" id="2772299"/>
    <lineage>
        <taxon>Bacteria</taxon>
        <taxon>Bacillati</taxon>
        <taxon>Bacillota</taxon>
        <taxon>Bacilli</taxon>
        <taxon>Bacillales</taxon>
        <taxon>Paenibacillaceae</taxon>
        <taxon>Paenibacillus</taxon>
    </lineage>
</organism>
<dbReference type="Pfam" id="PF20092">
    <property type="entry name" value="DUF6483"/>
    <property type="match status" value="1"/>
</dbReference>
<comment type="caution">
    <text evidence="1">The sequence shown here is derived from an EMBL/GenBank/DDBJ whole genome shotgun (WGS) entry which is preliminary data.</text>
</comment>
<name>A0A927CQM2_9BACL</name>
<dbReference type="RefSeq" id="WP_190866981.1">
    <property type="nucleotide sequence ID" value="NZ_JACXIY010000045.1"/>
</dbReference>
<dbReference type="InterPro" id="IPR045507">
    <property type="entry name" value="DUF6483"/>
</dbReference>
<sequence length="221" mass="25219">MFQRDYFMRMIEQMTEAIGQIMQLRRDRKQEEALLLIDDLLESRFRLSSKLVRSLSDEDLMKMMTTNGVVDTDMLAAIAVLVLQEARLQGDLRREDESYAAALKALQLFIRLSLLGEGSPLADPKAHIGELLEKLSPYELPSSTKRLLMEWHEAEGRFDQTENIMHELLDDEALRPEAAAGIYRRLLLQSDEKLEAGGLPREEIEQGLAALLLKYEEAGVE</sequence>
<keyword evidence="2" id="KW-1185">Reference proteome</keyword>
<evidence type="ECO:0000313" key="2">
    <source>
        <dbReference type="Proteomes" id="UP000632125"/>
    </source>
</evidence>